<evidence type="ECO:0000313" key="5">
    <source>
        <dbReference type="Proteomes" id="UP000467428"/>
    </source>
</evidence>
<dbReference type="EMBL" id="AP022593">
    <property type="protein sequence ID" value="BBY51969.1"/>
    <property type="molecule type" value="Genomic_DNA"/>
</dbReference>
<reference evidence="4 5" key="1">
    <citation type="journal article" date="2019" name="Emerg. Microbes Infect.">
        <title>Comprehensive subspecies identification of 175 nontuberculous mycobacteria species based on 7547 genomic profiles.</title>
        <authorList>
            <person name="Matsumoto Y."/>
            <person name="Kinjo T."/>
            <person name="Motooka D."/>
            <person name="Nabeya D."/>
            <person name="Jung N."/>
            <person name="Uechi K."/>
            <person name="Horii T."/>
            <person name="Iida T."/>
            <person name="Fujita J."/>
            <person name="Nakamura S."/>
        </authorList>
    </citation>
    <scope>NUCLEOTIDE SEQUENCE [LARGE SCALE GENOMIC DNA]</scope>
    <source>
        <strain evidence="4 5">JCM 18538</strain>
    </source>
</reference>
<evidence type="ECO:0000256" key="1">
    <source>
        <dbReference type="SAM" id="MobiDB-lite"/>
    </source>
</evidence>
<dbReference type="Proteomes" id="UP000467428">
    <property type="component" value="Chromosome"/>
</dbReference>
<feature type="transmembrane region" description="Helical" evidence="2">
    <location>
        <begin position="80"/>
        <end position="100"/>
    </location>
</feature>
<accession>A0A7I7S6M9</accession>
<gene>
    <name evidence="4" type="ORF">MARA_54370</name>
</gene>
<feature type="compositionally biased region" description="Basic and acidic residues" evidence="1">
    <location>
        <begin position="291"/>
        <end position="336"/>
    </location>
</feature>
<organism evidence="4 5">
    <name type="scientific">Mycolicibacterium arabiense</name>
    <dbReference type="NCBI Taxonomy" id="1286181"/>
    <lineage>
        <taxon>Bacteria</taxon>
        <taxon>Bacillati</taxon>
        <taxon>Actinomycetota</taxon>
        <taxon>Actinomycetes</taxon>
        <taxon>Mycobacteriales</taxon>
        <taxon>Mycobacteriaceae</taxon>
        <taxon>Mycolicibacterium</taxon>
    </lineage>
</organism>
<keyword evidence="2" id="KW-1133">Transmembrane helix</keyword>
<feature type="transmembrane region" description="Helical" evidence="2">
    <location>
        <begin position="121"/>
        <end position="141"/>
    </location>
</feature>
<feature type="domain" description="DUF6542" evidence="3">
    <location>
        <begin position="23"/>
        <end position="143"/>
    </location>
</feature>
<keyword evidence="2" id="KW-0472">Membrane</keyword>
<keyword evidence="5" id="KW-1185">Reference proteome</keyword>
<feature type="transmembrane region" description="Helical" evidence="2">
    <location>
        <begin position="24"/>
        <end position="43"/>
    </location>
</feature>
<feature type="compositionally biased region" description="Basic and acidic residues" evidence="1">
    <location>
        <begin position="261"/>
        <end position="284"/>
    </location>
</feature>
<sequence>MSGQRARSAVPADQRSVLPLVPGLPWWGAVLLAVIASAIGFAIDAGSGTKSLSGTFVVCYVTGCVLAVLAVRQSSLFTTVIQPPLLLFVAVPSAYFLMHSSEIKGMKDILINCGYPLIERFPLMFFTAVTVLAIGVARWYLHRTAQRHAPQDVADDVADEAPSKRRSRRTTVVDDADEDPPVKSPKPARAPRAERGDRPDRTSDGRRSRRHSIDRDGPADDDSPRPRKARPAGSASRSRHTRPPETEIIDAVPPRPRRTRPPVDPESEPRRRPRSDDARERRDAPPVARRSTGDRSERAARSERPVRRDRSERYERPEGRSERRSYRDSYESRDSYDPFEGPVNGTPSSNGRSHADSTHHPVSRVRYRGSDDDDPRVEHRTRPRRSRDAWDYED</sequence>
<feature type="region of interest" description="Disordered" evidence="1">
    <location>
        <begin position="150"/>
        <end position="394"/>
    </location>
</feature>
<feature type="transmembrane region" description="Helical" evidence="2">
    <location>
        <begin position="55"/>
        <end position="74"/>
    </location>
</feature>
<keyword evidence="2" id="KW-0812">Transmembrane</keyword>
<dbReference type="AlphaFoldDB" id="A0A7I7S6M9"/>
<protein>
    <recommendedName>
        <fullName evidence="3">DUF6542 domain-containing protein</fullName>
    </recommendedName>
</protein>
<feature type="compositionally biased region" description="Basic and acidic residues" evidence="1">
    <location>
        <begin position="376"/>
        <end position="394"/>
    </location>
</feature>
<feature type="compositionally biased region" description="Basic and acidic residues" evidence="1">
    <location>
        <begin position="191"/>
        <end position="225"/>
    </location>
</feature>
<geneLocation type="plasmid" evidence="5">
    <name>pjcm18538 dna</name>
</geneLocation>
<evidence type="ECO:0000259" key="3">
    <source>
        <dbReference type="Pfam" id="PF20177"/>
    </source>
</evidence>
<dbReference type="Pfam" id="PF20177">
    <property type="entry name" value="DUF6542"/>
    <property type="match status" value="1"/>
</dbReference>
<proteinExistence type="predicted"/>
<evidence type="ECO:0000256" key="2">
    <source>
        <dbReference type="SAM" id="Phobius"/>
    </source>
</evidence>
<evidence type="ECO:0000313" key="4">
    <source>
        <dbReference type="EMBL" id="BBY51969.1"/>
    </source>
</evidence>
<dbReference type="RefSeq" id="WP_163923449.1">
    <property type="nucleotide sequence ID" value="NZ_AP022593.1"/>
</dbReference>
<dbReference type="KEGG" id="marz:MARA_54370"/>
<dbReference type="InterPro" id="IPR046672">
    <property type="entry name" value="DUF6542"/>
</dbReference>
<name>A0A7I7S6M9_9MYCO</name>